<evidence type="ECO:0000256" key="2">
    <source>
        <dbReference type="ARBA" id="ARBA00022475"/>
    </source>
</evidence>
<dbReference type="Pfam" id="PF01895">
    <property type="entry name" value="PhoU"/>
    <property type="match status" value="2"/>
</dbReference>
<feature type="transmembrane region" description="Helical" evidence="6">
    <location>
        <begin position="188"/>
        <end position="212"/>
    </location>
</feature>
<evidence type="ECO:0000256" key="1">
    <source>
        <dbReference type="ARBA" id="ARBA00004651"/>
    </source>
</evidence>
<organism evidence="8">
    <name type="scientific">candidate division WOR-3 bacterium</name>
    <dbReference type="NCBI Taxonomy" id="2052148"/>
    <lineage>
        <taxon>Bacteria</taxon>
        <taxon>Bacteria division WOR-3</taxon>
    </lineage>
</organism>
<feature type="transmembrane region" description="Helical" evidence="6">
    <location>
        <begin position="283"/>
        <end position="309"/>
    </location>
</feature>
<dbReference type="InterPro" id="IPR003841">
    <property type="entry name" value="Na/Pi_transpt"/>
</dbReference>
<dbReference type="Gene3D" id="1.20.58.220">
    <property type="entry name" value="Phosphate transport system protein phou homolog 2, domain 2"/>
    <property type="match status" value="1"/>
</dbReference>
<feature type="transmembrane region" description="Helical" evidence="6">
    <location>
        <begin position="123"/>
        <end position="141"/>
    </location>
</feature>
<feature type="transmembrane region" description="Helical" evidence="6">
    <location>
        <begin position="250"/>
        <end position="271"/>
    </location>
</feature>
<feature type="transmembrane region" description="Helical" evidence="6">
    <location>
        <begin position="360"/>
        <end position="381"/>
    </location>
</feature>
<protein>
    <submittedName>
        <fullName evidence="8">Na/Pi cotransporter family protein</fullName>
    </submittedName>
</protein>
<dbReference type="PANTHER" id="PTHR10010">
    <property type="entry name" value="SOLUTE CARRIER FAMILY 34 SODIUM PHOSPHATE , MEMBER 2-RELATED"/>
    <property type="match status" value="1"/>
</dbReference>
<keyword evidence="3 6" id="KW-0812">Transmembrane</keyword>
<dbReference type="GO" id="GO:0005886">
    <property type="term" value="C:plasma membrane"/>
    <property type="evidence" value="ECO:0007669"/>
    <property type="project" value="UniProtKB-SubCell"/>
</dbReference>
<dbReference type="AlphaFoldDB" id="A0A7C3NAI5"/>
<dbReference type="SUPFAM" id="SSF109755">
    <property type="entry name" value="PhoU-like"/>
    <property type="match status" value="1"/>
</dbReference>
<keyword evidence="4 6" id="KW-1133">Transmembrane helix</keyword>
<dbReference type="InterPro" id="IPR038078">
    <property type="entry name" value="PhoU-like_sf"/>
</dbReference>
<feature type="domain" description="PhoU" evidence="7">
    <location>
        <begin position="564"/>
        <end position="649"/>
    </location>
</feature>
<keyword evidence="5 6" id="KW-0472">Membrane</keyword>
<comment type="subcellular location">
    <subcellularLocation>
        <location evidence="1">Cell membrane</location>
        <topology evidence="1">Multi-pass membrane protein</topology>
    </subcellularLocation>
</comment>
<feature type="transmembrane region" description="Helical" evidence="6">
    <location>
        <begin position="315"/>
        <end position="339"/>
    </location>
</feature>
<sequence>MILKMFKKSFFILLIFFFFIIFLSSKQIDFLKDPEGKDISNNRSILKNNLKNFEFKFVSPEDTAYSIIWGKGDDTILILPDSLKIFRVSINPSKLEPGWYHIEILNKSKEKKLDFNFKVENSFSIFETFLKLFFGLILFMLGLKFSSKGISRISGYRLKELLWNLSGSNIKGFLSGIILTLMMQSSTLFSIMVMSFVSDGLISIPGAIYMFAGSAIGTSIIVQIISFNISFFSFLMIILGFYLNDKSRKLKYVGLVIMGFGFIFFAIQYMASTIDPIKNSQVFINFLSLLETNLWILFIVFALLTFLVHSSAVTIAFAISLFTTGIVGFKTAVVMVSAANLGTSLTPFFAALKSGNKAKYLNNINILSRVLTSIVFIILMFEIERLTGYGLKNGRDIANLHLYYNIMFSIVIIFILPLINYFSKFLKLEKLTKHQEKIIKENIVQNPTLALGKAQRDIIKMFEVVGKMLENSIEILRTNDTKLLSETIELDNIVDNFEKEISLFLVSIYEEDLSETISKKTKDLLFIVDEIEHIGDIVSKNLMISLKKKINENYYFSDEGIDEIKELFNEVFKTYTLTLESFTLFDKNIASLVLKRRESVLNKLTELQNRHLNRLKEGHKESIETSTLHLDILNDYERINFHLYKIATNILK</sequence>
<gene>
    <name evidence="8" type="ORF">ENS15_05565</name>
</gene>
<accession>A0A7C3NAI5</accession>
<dbReference type="InterPro" id="IPR026022">
    <property type="entry name" value="PhoU_dom"/>
</dbReference>
<proteinExistence type="predicted"/>
<dbReference type="EMBL" id="DSTT01000005">
    <property type="protein sequence ID" value="HFK24101.1"/>
    <property type="molecule type" value="Genomic_DNA"/>
</dbReference>
<dbReference type="GO" id="GO:0044341">
    <property type="term" value="P:sodium-dependent phosphate transport"/>
    <property type="evidence" value="ECO:0007669"/>
    <property type="project" value="InterPro"/>
</dbReference>
<dbReference type="NCBIfam" id="NF037997">
    <property type="entry name" value="Na_Pi_symport"/>
    <property type="match status" value="1"/>
</dbReference>
<feature type="domain" description="PhoU" evidence="7">
    <location>
        <begin position="458"/>
        <end position="538"/>
    </location>
</feature>
<keyword evidence="2" id="KW-1003">Cell membrane</keyword>
<comment type="caution">
    <text evidence="8">The sequence shown here is derived from an EMBL/GenBank/DDBJ whole genome shotgun (WGS) entry which is preliminary data.</text>
</comment>
<dbReference type="Pfam" id="PF02690">
    <property type="entry name" value="Na_Pi_cotrans"/>
    <property type="match status" value="2"/>
</dbReference>
<feature type="transmembrane region" description="Helical" evidence="6">
    <location>
        <begin position="224"/>
        <end position="244"/>
    </location>
</feature>
<evidence type="ECO:0000313" key="8">
    <source>
        <dbReference type="EMBL" id="HFK24101.1"/>
    </source>
</evidence>
<evidence type="ECO:0000259" key="7">
    <source>
        <dbReference type="Pfam" id="PF01895"/>
    </source>
</evidence>
<evidence type="ECO:0000256" key="5">
    <source>
        <dbReference type="ARBA" id="ARBA00023136"/>
    </source>
</evidence>
<name>A0A7C3NAI5_UNCW3</name>
<dbReference type="GO" id="GO:0005436">
    <property type="term" value="F:sodium:phosphate symporter activity"/>
    <property type="evidence" value="ECO:0007669"/>
    <property type="project" value="InterPro"/>
</dbReference>
<feature type="transmembrane region" description="Helical" evidence="6">
    <location>
        <begin position="401"/>
        <end position="423"/>
    </location>
</feature>
<dbReference type="PANTHER" id="PTHR10010:SF46">
    <property type="entry name" value="SODIUM-DEPENDENT PHOSPHATE TRANSPORT PROTEIN 2B"/>
    <property type="match status" value="1"/>
</dbReference>
<evidence type="ECO:0000256" key="4">
    <source>
        <dbReference type="ARBA" id="ARBA00022989"/>
    </source>
</evidence>
<evidence type="ECO:0000256" key="3">
    <source>
        <dbReference type="ARBA" id="ARBA00022692"/>
    </source>
</evidence>
<reference evidence="8" key="1">
    <citation type="journal article" date="2020" name="mSystems">
        <title>Genome- and Community-Level Interaction Insights into Carbon Utilization and Element Cycling Functions of Hydrothermarchaeota in Hydrothermal Sediment.</title>
        <authorList>
            <person name="Zhou Z."/>
            <person name="Liu Y."/>
            <person name="Xu W."/>
            <person name="Pan J."/>
            <person name="Luo Z.H."/>
            <person name="Li M."/>
        </authorList>
    </citation>
    <scope>NUCLEOTIDE SEQUENCE [LARGE SCALE GENOMIC DNA]</scope>
    <source>
        <strain evidence="8">SpSt-464</strain>
    </source>
</reference>
<evidence type="ECO:0000256" key="6">
    <source>
        <dbReference type="SAM" id="Phobius"/>
    </source>
</evidence>